<keyword evidence="1" id="KW-0472">Membrane</keyword>
<reference evidence="2 3" key="1">
    <citation type="submission" date="2018-10" db="EMBL/GenBank/DDBJ databases">
        <title>Natrarchaeobius chitinivorans gen. nov., sp. nov., and Natrarchaeobius haloalkaliphilus sp. nov., alkaliphilic, chitin-utilizing haloarchaea from hypersaline alkaline lakes.</title>
        <authorList>
            <person name="Sorokin D.Y."/>
            <person name="Elcheninov A.G."/>
            <person name="Kostrikina N.A."/>
            <person name="Bale N.J."/>
            <person name="Sinninghe Damste J.S."/>
            <person name="Khijniak T.V."/>
            <person name="Kublanov I.V."/>
            <person name="Toshchakov S.V."/>
        </authorList>
    </citation>
    <scope>NUCLEOTIDE SEQUENCE [LARGE SCALE GENOMIC DNA]</scope>
    <source>
        <strain evidence="2 3">AArcht7</strain>
    </source>
</reference>
<comment type="caution">
    <text evidence="2">The sequence shown here is derived from an EMBL/GenBank/DDBJ whole genome shotgun (WGS) entry which is preliminary data.</text>
</comment>
<feature type="transmembrane region" description="Helical" evidence="1">
    <location>
        <begin position="174"/>
        <end position="195"/>
    </location>
</feature>
<keyword evidence="1" id="KW-1133">Transmembrane helix</keyword>
<evidence type="ECO:0000256" key="1">
    <source>
        <dbReference type="SAM" id="Phobius"/>
    </source>
</evidence>
<keyword evidence="3" id="KW-1185">Reference proteome</keyword>
<evidence type="ECO:0000313" key="3">
    <source>
        <dbReference type="Proteomes" id="UP000281431"/>
    </source>
</evidence>
<sequence length="225" mass="23912">MVQDRYELVSRRSVFKTATQALVATSIFATGAKATDSETDDEVYDESVGISLDEDKLVYDESNDLSLETHEETESVDLDESVRSTVDALNEAREDGEVTFEERDGEVWVVSDGMESDEASVLCGTNDYTSGSTSRGPYHVLKLDDGLSRDVAALMAAGAAAGVIATKISASIGAVPVAVVSMIAGILSGLGALLIHENNDGCGVKIRHYPHLPEVPGVGITFRPQ</sequence>
<dbReference type="AlphaFoldDB" id="A0A3N6MH91"/>
<dbReference type="Proteomes" id="UP000281431">
    <property type="component" value="Unassembled WGS sequence"/>
</dbReference>
<name>A0A3N6MH91_NATCH</name>
<keyword evidence="1" id="KW-0812">Transmembrane</keyword>
<organism evidence="2 3">
    <name type="scientific">Natrarchaeobius chitinivorans</name>
    <dbReference type="NCBI Taxonomy" id="1679083"/>
    <lineage>
        <taxon>Archaea</taxon>
        <taxon>Methanobacteriati</taxon>
        <taxon>Methanobacteriota</taxon>
        <taxon>Stenosarchaea group</taxon>
        <taxon>Halobacteria</taxon>
        <taxon>Halobacteriales</taxon>
        <taxon>Natrialbaceae</taxon>
        <taxon>Natrarchaeobius</taxon>
    </lineage>
</organism>
<dbReference type="OrthoDB" id="386990at2157"/>
<dbReference type="EMBL" id="REFZ01000001">
    <property type="protein sequence ID" value="RQH03399.1"/>
    <property type="molecule type" value="Genomic_DNA"/>
</dbReference>
<protein>
    <submittedName>
        <fullName evidence="2">Uncharacterized protein</fullName>
    </submittedName>
</protein>
<proteinExistence type="predicted"/>
<gene>
    <name evidence="2" type="ORF">EA472_02215</name>
</gene>
<accession>A0A3N6MH91</accession>
<evidence type="ECO:0000313" key="2">
    <source>
        <dbReference type="EMBL" id="RQH03399.1"/>
    </source>
</evidence>